<feature type="transmembrane region" description="Helical" evidence="1">
    <location>
        <begin position="281"/>
        <end position="303"/>
    </location>
</feature>
<dbReference type="AlphaFoldDB" id="B7GL50"/>
<dbReference type="STRING" id="491915.Aflv_2540"/>
<dbReference type="PATRIC" id="fig|491915.6.peg.2617"/>
<dbReference type="eggNOG" id="COG0370">
    <property type="taxonomic scope" value="Bacteria"/>
</dbReference>
<feature type="transmembrane region" description="Helical" evidence="1">
    <location>
        <begin position="53"/>
        <end position="75"/>
    </location>
</feature>
<dbReference type="Proteomes" id="UP000000742">
    <property type="component" value="Chromosome"/>
</dbReference>
<organism evidence="3 4">
    <name type="scientific">Anoxybacillus flavithermus (strain DSM 21510 / WK1)</name>
    <dbReference type="NCBI Taxonomy" id="491915"/>
    <lineage>
        <taxon>Bacteria</taxon>
        <taxon>Bacillati</taxon>
        <taxon>Bacillota</taxon>
        <taxon>Bacilli</taxon>
        <taxon>Bacillales</taxon>
        <taxon>Anoxybacillaceae</taxon>
        <taxon>Anoxybacillus</taxon>
    </lineage>
</organism>
<feature type="transmembrane region" description="Helical" evidence="1">
    <location>
        <begin position="87"/>
        <end position="107"/>
    </location>
</feature>
<feature type="domain" description="Nucleoside transporter/FeoB GTPase Gate" evidence="2">
    <location>
        <begin position="21"/>
        <end position="103"/>
    </location>
</feature>
<evidence type="ECO:0000313" key="3">
    <source>
        <dbReference type="EMBL" id="ACJ34895.1"/>
    </source>
</evidence>
<keyword evidence="1" id="KW-0812">Transmembrane</keyword>
<feature type="transmembrane region" description="Helical" evidence="1">
    <location>
        <begin position="256"/>
        <end position="275"/>
    </location>
</feature>
<evidence type="ECO:0000256" key="1">
    <source>
        <dbReference type="SAM" id="Phobius"/>
    </source>
</evidence>
<evidence type="ECO:0000259" key="2">
    <source>
        <dbReference type="Pfam" id="PF07670"/>
    </source>
</evidence>
<feature type="domain" description="Nucleoside transporter/FeoB GTPase Gate" evidence="2">
    <location>
        <begin position="180"/>
        <end position="268"/>
    </location>
</feature>
<feature type="transmembrane region" description="Helical" evidence="1">
    <location>
        <begin position="21"/>
        <end position="41"/>
    </location>
</feature>
<feature type="transmembrane region" description="Helical" evidence="1">
    <location>
        <begin position="119"/>
        <end position="141"/>
    </location>
</feature>
<dbReference type="Pfam" id="PF07670">
    <property type="entry name" value="Gate"/>
    <property type="match status" value="2"/>
</dbReference>
<keyword evidence="1" id="KW-1133">Transmembrane helix</keyword>
<gene>
    <name evidence="3" type="ordered locus">Aflv_2540</name>
</gene>
<keyword evidence="1" id="KW-0472">Membrane</keyword>
<dbReference type="KEGG" id="afl:Aflv_2540"/>
<evidence type="ECO:0000313" key="4">
    <source>
        <dbReference type="Proteomes" id="UP000000742"/>
    </source>
</evidence>
<feature type="transmembrane region" description="Helical" evidence="1">
    <location>
        <begin position="223"/>
        <end position="244"/>
    </location>
</feature>
<dbReference type="InterPro" id="IPR011642">
    <property type="entry name" value="Gate_dom"/>
</dbReference>
<sequence>MKGGGDNVLQRGLLVGLKTTWTLGKVIFPITVIVTLLQYSPVLPWMTNVLTPMMRWIGLPGDAAVVLVLGNFLNLYAGIGAMLTMDLTVKAVFILAVMLSFSHNMLVESAVAAQVGVRVWWTVAVRVGLAFSAAWLIHVLWDGGQQMAKYGLMPQSSTVPHTWGEIIWTGIEKALYGIGQLALIIIPLMIAIQVLKELKWLDTFSKWLSPFARLLGIRENASLTMAAGLLFGLAYGAGVMIQAVKEDGVSKKDLTLTFLFLVACHAVVEDTLLFVPLGIPVWPLLVIRLATAILLTAALSFIWSRIEHRKRKEATYEY</sequence>
<dbReference type="HOGENOM" id="CLU_062018_1_0_9"/>
<reference evidence="3 4" key="1">
    <citation type="journal article" date="2008" name="Genome Biol.">
        <title>Encapsulated in silica: genome, proteome and physiology of the thermophilic bacterium Anoxybacillus flavithermus WK1.</title>
        <authorList>
            <person name="Saw J.H."/>
            <person name="Mountain B.W."/>
            <person name="Feng L."/>
            <person name="Omelchenko M.V."/>
            <person name="Hou S."/>
            <person name="Saito J.A."/>
            <person name="Stott M.B."/>
            <person name="Li D."/>
            <person name="Zhao G."/>
            <person name="Wu J."/>
            <person name="Galperin M.Y."/>
            <person name="Koonin E.V."/>
            <person name="Makarova K.S."/>
            <person name="Wolf Y.I."/>
            <person name="Rigden D.J."/>
            <person name="Dunfield P.F."/>
            <person name="Wang L."/>
            <person name="Alam M."/>
        </authorList>
    </citation>
    <scope>NUCLEOTIDE SEQUENCE [LARGE SCALE GENOMIC DNA]</scope>
    <source>
        <strain evidence="4">DSM 21510 / WK1</strain>
    </source>
</reference>
<name>B7GL50_ANOFW</name>
<protein>
    <submittedName>
        <fullName evidence="3">Uncharacterized membrane protein</fullName>
    </submittedName>
</protein>
<accession>B7GL50</accession>
<feature type="transmembrane region" description="Helical" evidence="1">
    <location>
        <begin position="174"/>
        <end position="195"/>
    </location>
</feature>
<dbReference type="EMBL" id="CP000922">
    <property type="protein sequence ID" value="ACJ34895.1"/>
    <property type="molecule type" value="Genomic_DNA"/>
</dbReference>
<proteinExistence type="predicted"/>